<dbReference type="AlphaFoldDB" id="R7U6W7"/>
<gene>
    <name evidence="1" type="ORF">CAPTEDRAFT_202481</name>
</gene>
<reference evidence="2" key="3">
    <citation type="submission" date="2015-06" db="UniProtKB">
        <authorList>
            <consortium name="EnsemblMetazoa"/>
        </authorList>
    </citation>
    <scope>IDENTIFICATION</scope>
</reference>
<accession>R7U6W7</accession>
<evidence type="ECO:0000313" key="3">
    <source>
        <dbReference type="Proteomes" id="UP000014760"/>
    </source>
</evidence>
<protein>
    <submittedName>
        <fullName evidence="1 2">Uncharacterized protein</fullName>
    </submittedName>
</protein>
<dbReference type="HOGENOM" id="CLU_1036530_0_0_1"/>
<dbReference type="EMBL" id="KB304749">
    <property type="protein sequence ID" value="ELU01729.1"/>
    <property type="molecule type" value="Genomic_DNA"/>
</dbReference>
<dbReference type="EnsemblMetazoa" id="CapteT202481">
    <property type="protein sequence ID" value="CapteP202481"/>
    <property type="gene ID" value="CapteG202481"/>
</dbReference>
<dbReference type="Proteomes" id="UP000014760">
    <property type="component" value="Unassembled WGS sequence"/>
</dbReference>
<proteinExistence type="predicted"/>
<evidence type="ECO:0000313" key="2">
    <source>
        <dbReference type="EnsemblMetazoa" id="CapteP202481"/>
    </source>
</evidence>
<evidence type="ECO:0000313" key="1">
    <source>
        <dbReference type="EMBL" id="ELU01729.1"/>
    </source>
</evidence>
<reference evidence="3" key="1">
    <citation type="submission" date="2012-12" db="EMBL/GenBank/DDBJ databases">
        <authorList>
            <person name="Hellsten U."/>
            <person name="Grimwood J."/>
            <person name="Chapman J.A."/>
            <person name="Shapiro H."/>
            <person name="Aerts A."/>
            <person name="Otillar R.P."/>
            <person name="Terry A.Y."/>
            <person name="Boore J.L."/>
            <person name="Simakov O."/>
            <person name="Marletaz F."/>
            <person name="Cho S.-J."/>
            <person name="Edsinger-Gonzales E."/>
            <person name="Havlak P."/>
            <person name="Kuo D.-H."/>
            <person name="Larsson T."/>
            <person name="Lv J."/>
            <person name="Arendt D."/>
            <person name="Savage R."/>
            <person name="Osoegawa K."/>
            <person name="de Jong P."/>
            <person name="Lindberg D.R."/>
            <person name="Seaver E.C."/>
            <person name="Weisblat D.A."/>
            <person name="Putnam N.H."/>
            <person name="Grigoriev I.V."/>
            <person name="Rokhsar D.S."/>
        </authorList>
    </citation>
    <scope>NUCLEOTIDE SEQUENCE</scope>
    <source>
        <strain evidence="3">I ESC-2004</strain>
    </source>
</reference>
<keyword evidence="3" id="KW-1185">Reference proteome</keyword>
<organism evidence="1">
    <name type="scientific">Capitella teleta</name>
    <name type="common">Polychaete worm</name>
    <dbReference type="NCBI Taxonomy" id="283909"/>
    <lineage>
        <taxon>Eukaryota</taxon>
        <taxon>Metazoa</taxon>
        <taxon>Spiralia</taxon>
        <taxon>Lophotrochozoa</taxon>
        <taxon>Annelida</taxon>
        <taxon>Polychaeta</taxon>
        <taxon>Sedentaria</taxon>
        <taxon>Scolecida</taxon>
        <taxon>Capitellidae</taxon>
        <taxon>Capitella</taxon>
    </lineage>
</organism>
<sequence length="269" mass="30328">MALLFGDPIINKLHHPRKNTATLAQKFNLILELTNPPQSYSPQTIKMIQRRNAILTSLAKEMERAENYGKTIGSLTSWLRKMGRFGVSLQACTLDTTVENIINASLAIYLKSGVRVLKAGSYLPPFAVPFTSAGTHCLEIRLPNDRRANKAKDLKISTDRIFNAFDDTAFLGSSSSLIEMLTFTFPQKLGTVTSDTSKQADINFEDLDTHIKFVTTLALICRLHHENTTDDPDATLLFMHVIKDILTHIEIIYPHRHTYPEQYLLLIRA</sequence>
<feature type="non-terminal residue" evidence="1">
    <location>
        <position position="269"/>
    </location>
</feature>
<dbReference type="EMBL" id="AMQN01046619">
    <property type="status" value="NOT_ANNOTATED_CDS"/>
    <property type="molecule type" value="Genomic_DNA"/>
</dbReference>
<name>R7U6W7_CAPTE</name>
<reference evidence="1 3" key="2">
    <citation type="journal article" date="2013" name="Nature">
        <title>Insights into bilaterian evolution from three spiralian genomes.</title>
        <authorList>
            <person name="Simakov O."/>
            <person name="Marletaz F."/>
            <person name="Cho S.J."/>
            <person name="Edsinger-Gonzales E."/>
            <person name="Havlak P."/>
            <person name="Hellsten U."/>
            <person name="Kuo D.H."/>
            <person name="Larsson T."/>
            <person name="Lv J."/>
            <person name="Arendt D."/>
            <person name="Savage R."/>
            <person name="Osoegawa K."/>
            <person name="de Jong P."/>
            <person name="Grimwood J."/>
            <person name="Chapman J.A."/>
            <person name="Shapiro H."/>
            <person name="Aerts A."/>
            <person name="Otillar R.P."/>
            <person name="Terry A.Y."/>
            <person name="Boore J.L."/>
            <person name="Grigoriev I.V."/>
            <person name="Lindberg D.R."/>
            <person name="Seaver E.C."/>
            <person name="Weisblat D.A."/>
            <person name="Putnam N.H."/>
            <person name="Rokhsar D.S."/>
        </authorList>
    </citation>
    <scope>NUCLEOTIDE SEQUENCE</scope>
    <source>
        <strain evidence="1 3">I ESC-2004</strain>
    </source>
</reference>